<accession>A0A8S5RS00</accession>
<keyword evidence="1" id="KW-0378">Hydrolase</keyword>
<keyword evidence="1" id="KW-0255">Endonuclease</keyword>
<evidence type="ECO:0000313" key="1">
    <source>
        <dbReference type="EMBL" id="DAE92029.1"/>
    </source>
</evidence>
<dbReference type="Gene3D" id="1.20.5.2050">
    <property type="match status" value="1"/>
</dbReference>
<dbReference type="GO" id="GO:0003677">
    <property type="term" value="F:DNA binding"/>
    <property type="evidence" value="ECO:0007669"/>
    <property type="project" value="InterPro"/>
</dbReference>
<dbReference type="SUPFAM" id="SSF54171">
    <property type="entry name" value="DNA-binding domain"/>
    <property type="match status" value="1"/>
</dbReference>
<name>A0A8S5RS00_9CAUD</name>
<dbReference type="SUPFAM" id="SSF54060">
    <property type="entry name" value="His-Me finger endonucleases"/>
    <property type="match status" value="1"/>
</dbReference>
<dbReference type="InterPro" id="IPR016177">
    <property type="entry name" value="DNA-bd_dom_sf"/>
</dbReference>
<dbReference type="Gene3D" id="3.90.75.20">
    <property type="match status" value="1"/>
</dbReference>
<proteinExistence type="predicted"/>
<protein>
    <submittedName>
        <fullName evidence="1">Homing endonuclease</fullName>
    </submittedName>
</protein>
<dbReference type="InterPro" id="IPR044925">
    <property type="entry name" value="His-Me_finger_sf"/>
</dbReference>
<reference evidence="1" key="1">
    <citation type="journal article" date="2021" name="Proc. Natl. Acad. Sci. U.S.A.">
        <title>A Catalog of Tens of Thousands of Viruses from Human Metagenomes Reveals Hidden Associations with Chronic Diseases.</title>
        <authorList>
            <person name="Tisza M.J."/>
            <person name="Buck C.B."/>
        </authorList>
    </citation>
    <scope>NUCLEOTIDE SEQUENCE</scope>
    <source>
        <strain evidence="1">CtKy93</strain>
    </source>
</reference>
<keyword evidence="1" id="KW-0540">Nuclease</keyword>
<dbReference type="EMBL" id="BK057793">
    <property type="protein sequence ID" value="DAE92029.1"/>
    <property type="molecule type" value="Genomic_DNA"/>
</dbReference>
<organism evidence="1">
    <name type="scientific">Siphoviridae sp. ctKy93</name>
    <dbReference type="NCBI Taxonomy" id="2827569"/>
    <lineage>
        <taxon>Viruses</taxon>
        <taxon>Duplodnaviria</taxon>
        <taxon>Heunggongvirae</taxon>
        <taxon>Uroviricota</taxon>
        <taxon>Caudoviricetes</taxon>
    </lineage>
</organism>
<dbReference type="GO" id="GO:0004519">
    <property type="term" value="F:endonuclease activity"/>
    <property type="evidence" value="ECO:0007669"/>
    <property type="project" value="UniProtKB-KW"/>
</dbReference>
<sequence length="320" mass="36395">MSKFQDLTGQRFGRLVVIERAEDYIRPNGQSQVQWRCKCDCGNEKVTVAYSLTHGVCTSCGCVRNENNLARNGLNLIGQKFGLLTVIEYNGSNGTQSTWKCQCDCGNITIASTSSLTQGKKKSCGCLSKYHAQMLGQGAKKYNTYEEHEDCYYGYSLVYPDKFFIIDKDDYEKVFPYCWAIGKDGYWGTTVFNEDGSKFTLKLHQLIMGTSGRKRVPDHEDRDGSNNRKNNLRIASCRQNAINRSLSPLNTSGITGVEWRKSENKWCAKISKEKGKQRIIGRFNTKEEAIKARLEAEKEYYGDFAPQRHLFAQYGVKENE</sequence>